<evidence type="ECO:0000313" key="2">
    <source>
        <dbReference type="Proteomes" id="UP000502136"/>
    </source>
</evidence>
<dbReference type="RefSeq" id="WP_168907475.1">
    <property type="nucleotide sequence ID" value="NZ_CP051428.1"/>
</dbReference>
<dbReference type="Proteomes" id="UP000502136">
    <property type="component" value="Chromosome"/>
</dbReference>
<dbReference type="GO" id="GO:0019213">
    <property type="term" value="F:deacetylase activity"/>
    <property type="evidence" value="ECO:0007669"/>
    <property type="project" value="InterPro"/>
</dbReference>
<dbReference type="GO" id="GO:0071793">
    <property type="term" value="P:bacillithiol biosynthetic process"/>
    <property type="evidence" value="ECO:0007669"/>
    <property type="project" value="InterPro"/>
</dbReference>
<dbReference type="Gene3D" id="3.40.50.10320">
    <property type="entry name" value="LmbE-like"/>
    <property type="match status" value="1"/>
</dbReference>
<dbReference type="PANTHER" id="PTHR12993:SF30">
    <property type="entry name" value="N-ACETYL-ALPHA-D-GLUCOSAMINYL L-MALATE DEACETYLASE 1"/>
    <property type="match status" value="1"/>
</dbReference>
<dbReference type="InterPro" id="IPR023842">
    <property type="entry name" value="Bacillithiol_biosynth_BshB1"/>
</dbReference>
<evidence type="ECO:0000313" key="1">
    <source>
        <dbReference type="EMBL" id="QJC51897.1"/>
    </source>
</evidence>
<proteinExistence type="predicted"/>
<dbReference type="Pfam" id="PF02585">
    <property type="entry name" value="PIG-L"/>
    <property type="match status" value="1"/>
</dbReference>
<reference evidence="1 2" key="1">
    <citation type="submission" date="2020-04" db="EMBL/GenBank/DDBJ databases">
        <title>Novel Paenibacillus strain UniB2 isolated from commercial digestive syrup.</title>
        <authorList>
            <person name="Thorat V."/>
            <person name="Kirdat K."/>
            <person name="Tiwarekar B."/>
            <person name="Yadav A."/>
        </authorList>
    </citation>
    <scope>NUCLEOTIDE SEQUENCE [LARGE SCALE GENOMIC DNA]</scope>
    <source>
        <strain evidence="1 2">UniB2</strain>
    </source>
</reference>
<accession>A0A6H2GWX1</accession>
<dbReference type="InterPro" id="IPR003737">
    <property type="entry name" value="GlcNAc_PI_deacetylase-related"/>
</dbReference>
<dbReference type="KEGG" id="palr:HGI30_10275"/>
<dbReference type="EMBL" id="CP051428">
    <property type="protein sequence ID" value="QJC51897.1"/>
    <property type="molecule type" value="Genomic_DNA"/>
</dbReference>
<dbReference type="InterPro" id="IPR024078">
    <property type="entry name" value="LmbE-like_dom_sf"/>
</dbReference>
<dbReference type="PANTHER" id="PTHR12993">
    <property type="entry name" value="N-ACETYLGLUCOSAMINYL-PHOSPHATIDYLINOSITOL DE-N-ACETYLASE-RELATED"/>
    <property type="match status" value="1"/>
</dbReference>
<keyword evidence="2" id="KW-1185">Reference proteome</keyword>
<gene>
    <name evidence="1" type="primary">bshB1</name>
    <name evidence="1" type="ORF">HGI30_10275</name>
</gene>
<organism evidence="1 2">
    <name type="scientific">Paenibacillus albicereus</name>
    <dbReference type="NCBI Taxonomy" id="2726185"/>
    <lineage>
        <taxon>Bacteria</taxon>
        <taxon>Bacillati</taxon>
        <taxon>Bacillota</taxon>
        <taxon>Bacilli</taxon>
        <taxon>Bacillales</taxon>
        <taxon>Paenibacillaceae</taxon>
        <taxon>Paenibacillus</taxon>
    </lineage>
</organism>
<protein>
    <submittedName>
        <fullName evidence="1">Bacillithiol biosynthesis deacetylase BshB1</fullName>
    </submittedName>
</protein>
<dbReference type="AlphaFoldDB" id="A0A6H2GWX1"/>
<sequence>MNPDTQVDLLVFGAHADDAEIGMGGTIALHARQGLRVGVCDLTRSEMSSNGDPKLRAEEAAEASRILGLSYRGCLGLPDRGLTGDAEQLAAVTREIRLRRPRVVFAPYWQDRHPDHNACSAIVEEAVFNAKLRRYMPELPPVQVERLVYYYINDQRDIALTVDISAQIETKLDALAAYRSQFDAAGGDRVETPLTQGYVQRVEHRDYLTGQAAGCRHAEGFALKRPYPVSGFIEA</sequence>
<name>A0A6H2GWX1_9BACL</name>
<dbReference type="SUPFAM" id="SSF102588">
    <property type="entry name" value="LmbE-like"/>
    <property type="match status" value="1"/>
</dbReference>
<dbReference type="NCBIfam" id="TIGR04001">
    <property type="entry name" value="thiol_BshB1"/>
    <property type="match status" value="1"/>
</dbReference>
<dbReference type="GO" id="GO:0016811">
    <property type="term" value="F:hydrolase activity, acting on carbon-nitrogen (but not peptide) bonds, in linear amides"/>
    <property type="evidence" value="ECO:0007669"/>
    <property type="project" value="TreeGrafter"/>
</dbReference>